<dbReference type="InterPro" id="IPR011870">
    <property type="entry name" value="LysX_arch"/>
</dbReference>
<dbReference type="NCBIfam" id="TIGR00768">
    <property type="entry name" value="rimK_fam"/>
    <property type="match status" value="1"/>
</dbReference>
<keyword evidence="4" id="KW-0028">Amino-acid biosynthesis</keyword>
<comment type="similarity">
    <text evidence="2">Belongs to the RimK family. LysX subfamily.</text>
</comment>
<comment type="caution">
    <text evidence="12">The sequence shown here is derived from an EMBL/GenBank/DDBJ whole genome shotgun (WGS) entry which is preliminary data.</text>
</comment>
<dbReference type="Gene3D" id="3.30.1490.20">
    <property type="entry name" value="ATP-grasp fold, A domain"/>
    <property type="match status" value="1"/>
</dbReference>
<dbReference type="PANTHER" id="PTHR21621">
    <property type="entry name" value="RIBOSOMAL PROTEIN S6 MODIFICATION PROTEIN"/>
    <property type="match status" value="1"/>
</dbReference>
<dbReference type="Proteomes" id="UP000664417">
    <property type="component" value="Unassembled WGS sequence"/>
</dbReference>
<dbReference type="RefSeq" id="WP_207861611.1">
    <property type="nucleotide sequence ID" value="NZ_JAFREP010000026.1"/>
</dbReference>
<comment type="pathway">
    <text evidence="9">Amino-acid biosynthesis.</text>
</comment>
<dbReference type="SUPFAM" id="SSF52440">
    <property type="entry name" value="PreATP-grasp domain"/>
    <property type="match status" value="1"/>
</dbReference>
<dbReference type="InterPro" id="IPR016185">
    <property type="entry name" value="PreATP-grasp_dom_sf"/>
</dbReference>
<evidence type="ECO:0000256" key="5">
    <source>
        <dbReference type="ARBA" id="ARBA00022723"/>
    </source>
</evidence>
<dbReference type="Gene3D" id="3.30.470.20">
    <property type="entry name" value="ATP-grasp fold, B domain"/>
    <property type="match status" value="1"/>
</dbReference>
<evidence type="ECO:0000256" key="7">
    <source>
        <dbReference type="ARBA" id="ARBA00022840"/>
    </source>
</evidence>
<evidence type="ECO:0000256" key="10">
    <source>
        <dbReference type="PROSITE-ProRule" id="PRU00409"/>
    </source>
</evidence>
<accession>A0A8J7QNF2</accession>
<dbReference type="AlphaFoldDB" id="A0A8J7QNF2"/>
<dbReference type="FunFam" id="3.30.1490.20:FF:000025">
    <property type="entry name" value="Alpha-aminoadipate--LysW ligase LysX protein"/>
    <property type="match status" value="1"/>
</dbReference>
<keyword evidence="8" id="KW-0460">Magnesium</keyword>
<evidence type="ECO:0000313" key="12">
    <source>
        <dbReference type="EMBL" id="MBO1321638.1"/>
    </source>
</evidence>
<evidence type="ECO:0000313" key="13">
    <source>
        <dbReference type="Proteomes" id="UP000664417"/>
    </source>
</evidence>
<dbReference type="GO" id="GO:0009085">
    <property type="term" value="P:lysine biosynthetic process"/>
    <property type="evidence" value="ECO:0007669"/>
    <property type="project" value="InterPro"/>
</dbReference>
<name>A0A8J7QNF2_9BACT</name>
<evidence type="ECO:0000256" key="6">
    <source>
        <dbReference type="ARBA" id="ARBA00022741"/>
    </source>
</evidence>
<dbReference type="GO" id="GO:0018169">
    <property type="term" value="F:ribosomal S6-glutamic acid ligase activity"/>
    <property type="evidence" value="ECO:0007669"/>
    <property type="project" value="TreeGrafter"/>
</dbReference>
<reference evidence="12" key="1">
    <citation type="submission" date="2021-03" db="EMBL/GenBank/DDBJ databases">
        <authorList>
            <person name="Wang G."/>
        </authorList>
    </citation>
    <scope>NUCLEOTIDE SEQUENCE</scope>
    <source>
        <strain evidence="12">KCTC 12899</strain>
    </source>
</reference>
<dbReference type="GO" id="GO:0005524">
    <property type="term" value="F:ATP binding"/>
    <property type="evidence" value="ECO:0007669"/>
    <property type="project" value="UniProtKB-UniRule"/>
</dbReference>
<keyword evidence="7 10" id="KW-0067">ATP-binding</keyword>
<dbReference type="PROSITE" id="PS50975">
    <property type="entry name" value="ATP_GRASP"/>
    <property type="match status" value="1"/>
</dbReference>
<dbReference type="Gene3D" id="3.40.50.20">
    <property type="match status" value="1"/>
</dbReference>
<comment type="cofactor">
    <cofactor evidence="1">
        <name>Mg(2+)</name>
        <dbReference type="ChEBI" id="CHEBI:18420"/>
    </cofactor>
</comment>
<dbReference type="GO" id="GO:0046872">
    <property type="term" value="F:metal ion binding"/>
    <property type="evidence" value="ECO:0007669"/>
    <property type="project" value="UniProtKB-KW"/>
</dbReference>
<evidence type="ECO:0000256" key="9">
    <source>
        <dbReference type="ARBA" id="ARBA00029440"/>
    </source>
</evidence>
<gene>
    <name evidence="12" type="primary">lysX</name>
    <name evidence="12" type="ORF">J3U88_24380</name>
</gene>
<dbReference type="EMBL" id="JAFREP010000026">
    <property type="protein sequence ID" value="MBO1321638.1"/>
    <property type="molecule type" value="Genomic_DNA"/>
</dbReference>
<evidence type="ECO:0000256" key="8">
    <source>
        <dbReference type="ARBA" id="ARBA00022842"/>
    </source>
</evidence>
<dbReference type="GO" id="GO:0005737">
    <property type="term" value="C:cytoplasm"/>
    <property type="evidence" value="ECO:0007669"/>
    <property type="project" value="TreeGrafter"/>
</dbReference>
<organism evidence="12 13">
    <name type="scientific">Acanthopleuribacter pedis</name>
    <dbReference type="NCBI Taxonomy" id="442870"/>
    <lineage>
        <taxon>Bacteria</taxon>
        <taxon>Pseudomonadati</taxon>
        <taxon>Acidobacteriota</taxon>
        <taxon>Holophagae</taxon>
        <taxon>Acanthopleuribacterales</taxon>
        <taxon>Acanthopleuribacteraceae</taxon>
        <taxon>Acanthopleuribacter</taxon>
    </lineage>
</organism>
<sequence>MRVGLLHSVIRKEEKALVQAFEALSDVSLSLIDDRRLVYQPQRKPMEVDVVLARSLSHSRNLNAVRLFESAGVPCVNTAEVIDLCGDKLRTSLALAASGVPQPELRVAFTEETALQAIEALGYPAVLKPISGSWGRLIAKVNDREAAEAILEHKATLGSYQHSIFYVQEYIEKQGRDIRAFVVGDRCIAAIYRTSSHWKTNTALGAVASNCPVTPELETLCLQAARAVGGEIIAVDLFESDRGLLVNEINDTMEFKNSIATTGVNIPEIIAAYTLERARQGAAEVAHV</sequence>
<dbReference type="NCBIfam" id="TIGR02144">
    <property type="entry name" value="LysX_arch"/>
    <property type="match status" value="1"/>
</dbReference>
<dbReference type="InterPro" id="IPR011761">
    <property type="entry name" value="ATP-grasp"/>
</dbReference>
<protein>
    <submittedName>
        <fullName evidence="12">Lysine biosynthesis protein LysX</fullName>
    </submittedName>
</protein>
<dbReference type="InterPro" id="IPR004666">
    <property type="entry name" value="Rp_bS6_RimK/Lys_biosynth_LsyX"/>
</dbReference>
<evidence type="ECO:0000256" key="3">
    <source>
        <dbReference type="ARBA" id="ARBA00022598"/>
    </source>
</evidence>
<keyword evidence="13" id="KW-1185">Reference proteome</keyword>
<evidence type="ECO:0000256" key="2">
    <source>
        <dbReference type="ARBA" id="ARBA00006239"/>
    </source>
</evidence>
<evidence type="ECO:0000256" key="4">
    <source>
        <dbReference type="ARBA" id="ARBA00022605"/>
    </source>
</evidence>
<dbReference type="Pfam" id="PF22626">
    <property type="entry name" value="LysX_preATP_grasp"/>
    <property type="match status" value="1"/>
</dbReference>
<dbReference type="InterPro" id="IPR013815">
    <property type="entry name" value="ATP_grasp_subdomain_1"/>
</dbReference>
<evidence type="ECO:0000259" key="11">
    <source>
        <dbReference type="PROSITE" id="PS50975"/>
    </source>
</evidence>
<feature type="domain" description="ATP-grasp" evidence="11">
    <location>
        <begin position="92"/>
        <end position="275"/>
    </location>
</feature>
<dbReference type="InterPro" id="IPR054562">
    <property type="entry name" value="LysX/ArgX_preATP_grasp"/>
</dbReference>
<proteinExistence type="inferred from homology"/>
<dbReference type="GO" id="GO:0009432">
    <property type="term" value="P:SOS response"/>
    <property type="evidence" value="ECO:0007669"/>
    <property type="project" value="TreeGrafter"/>
</dbReference>
<dbReference type="SUPFAM" id="SSF56059">
    <property type="entry name" value="Glutathione synthetase ATP-binding domain-like"/>
    <property type="match status" value="1"/>
</dbReference>
<keyword evidence="3" id="KW-0436">Ligase</keyword>
<dbReference type="Pfam" id="PF08443">
    <property type="entry name" value="RimK"/>
    <property type="match status" value="1"/>
</dbReference>
<dbReference type="InterPro" id="IPR013651">
    <property type="entry name" value="ATP-grasp_RimK-type"/>
</dbReference>
<keyword evidence="6 10" id="KW-0547">Nucleotide-binding</keyword>
<dbReference type="PANTHER" id="PTHR21621:SF0">
    <property type="entry name" value="BETA-CITRYLGLUTAMATE SYNTHASE B-RELATED"/>
    <property type="match status" value="1"/>
</dbReference>
<dbReference type="FunFam" id="3.30.470.20:FF:000058">
    <property type="entry name" value="Alpha-aminoadipate--LysW ligase LysX protein"/>
    <property type="match status" value="1"/>
</dbReference>
<evidence type="ECO:0000256" key="1">
    <source>
        <dbReference type="ARBA" id="ARBA00001946"/>
    </source>
</evidence>
<keyword evidence="5" id="KW-0479">Metal-binding</keyword>